<dbReference type="Gene3D" id="6.10.340.10">
    <property type="match status" value="1"/>
</dbReference>
<gene>
    <name evidence="14" type="ORF">FHX73_111247</name>
</gene>
<keyword evidence="4" id="KW-0597">Phosphoprotein</keyword>
<evidence type="ECO:0000256" key="2">
    <source>
        <dbReference type="ARBA" id="ARBA00004236"/>
    </source>
</evidence>
<keyword evidence="6 11" id="KW-0812">Transmembrane</keyword>
<evidence type="ECO:0000256" key="6">
    <source>
        <dbReference type="ARBA" id="ARBA00022692"/>
    </source>
</evidence>
<evidence type="ECO:0000313" key="15">
    <source>
        <dbReference type="Proteomes" id="UP000317940"/>
    </source>
</evidence>
<dbReference type="CDD" id="cd00075">
    <property type="entry name" value="HATPase"/>
    <property type="match status" value="1"/>
</dbReference>
<comment type="subcellular location">
    <subcellularLocation>
        <location evidence="2">Cell membrane</location>
    </subcellularLocation>
</comment>
<dbReference type="InterPro" id="IPR036097">
    <property type="entry name" value="HisK_dim/P_sf"/>
</dbReference>
<evidence type="ECO:0000256" key="1">
    <source>
        <dbReference type="ARBA" id="ARBA00000085"/>
    </source>
</evidence>
<dbReference type="Pfam" id="PF02518">
    <property type="entry name" value="HATPase_c"/>
    <property type="match status" value="1"/>
</dbReference>
<evidence type="ECO:0000256" key="10">
    <source>
        <dbReference type="ARBA" id="ARBA00023136"/>
    </source>
</evidence>
<dbReference type="EMBL" id="VIWT01000001">
    <property type="protein sequence ID" value="TWF97467.1"/>
    <property type="molecule type" value="Genomic_DNA"/>
</dbReference>
<dbReference type="PROSITE" id="PS50885">
    <property type="entry name" value="HAMP"/>
    <property type="match status" value="1"/>
</dbReference>
<evidence type="ECO:0000256" key="7">
    <source>
        <dbReference type="ARBA" id="ARBA00022777"/>
    </source>
</evidence>
<dbReference type="PROSITE" id="PS50109">
    <property type="entry name" value="HIS_KIN"/>
    <property type="match status" value="1"/>
</dbReference>
<evidence type="ECO:0000256" key="5">
    <source>
        <dbReference type="ARBA" id="ARBA00022679"/>
    </source>
</evidence>
<dbReference type="InterPro" id="IPR050428">
    <property type="entry name" value="TCS_sensor_his_kinase"/>
</dbReference>
<dbReference type="SUPFAM" id="SSF47384">
    <property type="entry name" value="Homodimeric domain of signal transducing histidine kinase"/>
    <property type="match status" value="1"/>
</dbReference>
<dbReference type="SMART" id="SM00388">
    <property type="entry name" value="HisKA"/>
    <property type="match status" value="1"/>
</dbReference>
<organism evidence="14 15">
    <name type="scientific">Kitasatospora viridis</name>
    <dbReference type="NCBI Taxonomy" id="281105"/>
    <lineage>
        <taxon>Bacteria</taxon>
        <taxon>Bacillati</taxon>
        <taxon>Actinomycetota</taxon>
        <taxon>Actinomycetes</taxon>
        <taxon>Kitasatosporales</taxon>
        <taxon>Streptomycetaceae</taxon>
        <taxon>Kitasatospora</taxon>
    </lineage>
</organism>
<feature type="domain" description="HAMP" evidence="13">
    <location>
        <begin position="210"/>
        <end position="272"/>
    </location>
</feature>
<dbReference type="GO" id="GO:0005886">
    <property type="term" value="C:plasma membrane"/>
    <property type="evidence" value="ECO:0007669"/>
    <property type="project" value="UniProtKB-SubCell"/>
</dbReference>
<dbReference type="AlphaFoldDB" id="A0A561UDN2"/>
<dbReference type="PRINTS" id="PR00344">
    <property type="entry name" value="BCTRLSENSOR"/>
</dbReference>
<evidence type="ECO:0000313" key="14">
    <source>
        <dbReference type="EMBL" id="TWF97467.1"/>
    </source>
</evidence>
<feature type="transmembrane region" description="Helical" evidence="11">
    <location>
        <begin position="186"/>
        <end position="209"/>
    </location>
</feature>
<keyword evidence="9" id="KW-0902">Two-component regulatory system</keyword>
<keyword evidence="8 11" id="KW-1133">Transmembrane helix</keyword>
<dbReference type="SMART" id="SM00304">
    <property type="entry name" value="HAMP"/>
    <property type="match status" value="1"/>
</dbReference>
<comment type="caution">
    <text evidence="14">The sequence shown here is derived from an EMBL/GenBank/DDBJ whole genome shotgun (WGS) entry which is preliminary data.</text>
</comment>
<dbReference type="PANTHER" id="PTHR45436">
    <property type="entry name" value="SENSOR HISTIDINE KINASE YKOH"/>
    <property type="match status" value="1"/>
</dbReference>
<keyword evidence="15" id="KW-1185">Reference proteome</keyword>
<dbReference type="InterPro" id="IPR005467">
    <property type="entry name" value="His_kinase_dom"/>
</dbReference>
<dbReference type="RefSeq" id="WP_246213374.1">
    <property type="nucleotide sequence ID" value="NZ_BAAAMZ010000008.1"/>
</dbReference>
<dbReference type="InterPro" id="IPR003661">
    <property type="entry name" value="HisK_dim/P_dom"/>
</dbReference>
<sequence length="495" mass="52466">MRLRRGGRQRPLRRRPLRQRSLRVRLLAGLLALLLVIFAGVGVVVTTVLRTYLMDRLDQQLADTGGRYAASLEHPEGGRGDTRAQAPGTFGARLLDGRVTNAGVVDGDADDAAVAAGTETADTDDRVALSGHDQQLLAALRVGGPARSVRVADLGEYRVRAVAGADGDVLVTGLPLAQAEATERQVMLLELTVFAVAVAVAGGAGLIWLRLALRPLDRIAATATRVSALPLARGEVVLTERVPAADADPDTETGRVGLALNRMLGHVEDALDQRHQVADRLRSFAADAGHELRTPVATVRGHAELALRHPEPMAEPVRHALERIEAESRRMGTIVDDLLLLARLDAGRPLASAEVDLTRLALDGAADARAAAPGHHWRLELPAEPVLVTGDEDRLRQVVANLLGNAHRHTPPGTTVTVRVTAGRLSVCDDGPGIPEELRPHLFERFARGDQSRARSTGGTGLGLAIAHAIAAAHGGTLTLRPSPPPGTVFDLTLP</sequence>
<comment type="catalytic activity">
    <reaction evidence="1">
        <text>ATP + protein L-histidine = ADP + protein N-phospho-L-histidine.</text>
        <dbReference type="EC" id="2.7.13.3"/>
    </reaction>
</comment>
<dbReference type="SMART" id="SM00387">
    <property type="entry name" value="HATPase_c"/>
    <property type="match status" value="1"/>
</dbReference>
<proteinExistence type="predicted"/>
<evidence type="ECO:0000259" key="13">
    <source>
        <dbReference type="PROSITE" id="PS50885"/>
    </source>
</evidence>
<accession>A0A561UDN2</accession>
<evidence type="ECO:0000256" key="11">
    <source>
        <dbReference type="SAM" id="Phobius"/>
    </source>
</evidence>
<dbReference type="EC" id="2.7.13.3" evidence="3"/>
<keyword evidence="7 14" id="KW-0418">Kinase</keyword>
<dbReference type="InterPro" id="IPR004358">
    <property type="entry name" value="Sig_transdc_His_kin-like_C"/>
</dbReference>
<dbReference type="InterPro" id="IPR003660">
    <property type="entry name" value="HAMP_dom"/>
</dbReference>
<evidence type="ECO:0000256" key="9">
    <source>
        <dbReference type="ARBA" id="ARBA00023012"/>
    </source>
</evidence>
<dbReference type="GO" id="GO:0000155">
    <property type="term" value="F:phosphorelay sensor kinase activity"/>
    <property type="evidence" value="ECO:0007669"/>
    <property type="project" value="InterPro"/>
</dbReference>
<name>A0A561UDN2_9ACTN</name>
<feature type="domain" description="Histidine kinase" evidence="12">
    <location>
        <begin position="287"/>
        <end position="495"/>
    </location>
</feature>
<evidence type="ECO:0000256" key="3">
    <source>
        <dbReference type="ARBA" id="ARBA00012438"/>
    </source>
</evidence>
<dbReference type="Proteomes" id="UP000317940">
    <property type="component" value="Unassembled WGS sequence"/>
</dbReference>
<evidence type="ECO:0000256" key="4">
    <source>
        <dbReference type="ARBA" id="ARBA00022553"/>
    </source>
</evidence>
<protein>
    <recommendedName>
        <fullName evidence="3">histidine kinase</fullName>
        <ecNumber evidence="3">2.7.13.3</ecNumber>
    </recommendedName>
</protein>
<dbReference type="FunFam" id="1.10.287.130:FF:000001">
    <property type="entry name" value="Two-component sensor histidine kinase"/>
    <property type="match status" value="1"/>
</dbReference>
<dbReference type="Gene3D" id="3.30.565.10">
    <property type="entry name" value="Histidine kinase-like ATPase, C-terminal domain"/>
    <property type="match status" value="1"/>
</dbReference>
<dbReference type="InterPro" id="IPR003594">
    <property type="entry name" value="HATPase_dom"/>
</dbReference>
<reference evidence="14 15" key="1">
    <citation type="submission" date="2019-06" db="EMBL/GenBank/DDBJ databases">
        <title>Sequencing the genomes of 1000 actinobacteria strains.</title>
        <authorList>
            <person name="Klenk H.-P."/>
        </authorList>
    </citation>
    <scope>NUCLEOTIDE SEQUENCE [LARGE SCALE GENOMIC DNA]</scope>
    <source>
        <strain evidence="14 15">DSM 44826</strain>
    </source>
</reference>
<evidence type="ECO:0000259" key="12">
    <source>
        <dbReference type="PROSITE" id="PS50109"/>
    </source>
</evidence>
<dbReference type="PANTHER" id="PTHR45436:SF5">
    <property type="entry name" value="SENSOR HISTIDINE KINASE TRCS"/>
    <property type="match status" value="1"/>
</dbReference>
<keyword evidence="5" id="KW-0808">Transferase</keyword>
<dbReference type="InterPro" id="IPR036890">
    <property type="entry name" value="HATPase_C_sf"/>
</dbReference>
<evidence type="ECO:0000256" key="8">
    <source>
        <dbReference type="ARBA" id="ARBA00022989"/>
    </source>
</evidence>
<dbReference type="Pfam" id="PF00512">
    <property type="entry name" value="HisKA"/>
    <property type="match status" value="1"/>
</dbReference>
<keyword evidence="10 11" id="KW-0472">Membrane</keyword>
<dbReference type="SUPFAM" id="SSF55874">
    <property type="entry name" value="ATPase domain of HSP90 chaperone/DNA topoisomerase II/histidine kinase"/>
    <property type="match status" value="1"/>
</dbReference>
<dbReference type="CDD" id="cd00082">
    <property type="entry name" value="HisKA"/>
    <property type="match status" value="1"/>
</dbReference>
<dbReference type="Gene3D" id="1.10.287.130">
    <property type="match status" value="1"/>
</dbReference>